<feature type="compositionally biased region" description="Pro residues" evidence="2">
    <location>
        <begin position="115"/>
        <end position="126"/>
    </location>
</feature>
<dbReference type="RefSeq" id="WP_358346923.1">
    <property type="nucleotide sequence ID" value="NZ_JBEZFP010000001.1"/>
</dbReference>
<dbReference type="InterPro" id="IPR037069">
    <property type="entry name" value="AcylCoA_DH/ox_N_sf"/>
</dbReference>
<dbReference type="NCBIfam" id="TIGR01509">
    <property type="entry name" value="HAD-SF-IA-v3"/>
    <property type="match status" value="1"/>
</dbReference>
<dbReference type="InterPro" id="IPR006439">
    <property type="entry name" value="HAD-SF_hydro_IA"/>
</dbReference>
<dbReference type="Gene3D" id="1.10.540.10">
    <property type="entry name" value="Acyl-CoA dehydrogenase/oxidase, N-terminal domain"/>
    <property type="match status" value="1"/>
</dbReference>
<evidence type="ECO:0000256" key="2">
    <source>
        <dbReference type="SAM" id="MobiDB-lite"/>
    </source>
</evidence>
<dbReference type="Gene3D" id="2.40.110.10">
    <property type="entry name" value="Butyryl-CoA Dehydrogenase, subunit A, domain 2"/>
    <property type="match status" value="1"/>
</dbReference>
<gene>
    <name evidence="5" type="ORF">AB0C36_00285</name>
</gene>
<reference evidence="5 6" key="1">
    <citation type="submission" date="2024-06" db="EMBL/GenBank/DDBJ databases">
        <title>The Natural Products Discovery Center: Release of the First 8490 Sequenced Strains for Exploring Actinobacteria Biosynthetic Diversity.</title>
        <authorList>
            <person name="Kalkreuter E."/>
            <person name="Kautsar S.A."/>
            <person name="Yang D."/>
            <person name="Bader C.D."/>
            <person name="Teijaro C.N."/>
            <person name="Fluegel L."/>
            <person name="Davis C.M."/>
            <person name="Simpson J.R."/>
            <person name="Lauterbach L."/>
            <person name="Steele A.D."/>
            <person name="Gui C."/>
            <person name="Meng S."/>
            <person name="Li G."/>
            <person name="Viehrig K."/>
            <person name="Ye F."/>
            <person name="Su P."/>
            <person name="Kiefer A.F."/>
            <person name="Nichols A."/>
            <person name="Cepeda A.J."/>
            <person name="Yan W."/>
            <person name="Fan B."/>
            <person name="Jiang Y."/>
            <person name="Adhikari A."/>
            <person name="Zheng C.-J."/>
            <person name="Schuster L."/>
            <person name="Cowan T.M."/>
            <person name="Smanski M.J."/>
            <person name="Chevrette M.G."/>
            <person name="De Carvalho L.P.S."/>
            <person name="Shen B."/>
        </authorList>
    </citation>
    <scope>NUCLEOTIDE SEQUENCE [LARGE SCALE GENOMIC DNA]</scope>
    <source>
        <strain evidence="5 6">NPDC048946</strain>
    </source>
</reference>
<feature type="region of interest" description="Disordered" evidence="2">
    <location>
        <begin position="257"/>
        <end position="279"/>
    </location>
</feature>
<dbReference type="Pfam" id="PF02771">
    <property type="entry name" value="Acyl-CoA_dh_N"/>
    <property type="match status" value="1"/>
</dbReference>
<keyword evidence="1" id="KW-0560">Oxidoreductase</keyword>
<proteinExistence type="predicted"/>
<dbReference type="PANTHER" id="PTHR47829">
    <property type="entry name" value="HYDROLASE, PUTATIVE (AFU_ORTHOLOGUE AFUA_1G12880)-RELATED"/>
    <property type="match status" value="1"/>
</dbReference>
<evidence type="ECO:0000259" key="3">
    <source>
        <dbReference type="Pfam" id="PF02771"/>
    </source>
</evidence>
<dbReference type="GO" id="GO:0016787">
    <property type="term" value="F:hydrolase activity"/>
    <property type="evidence" value="ECO:0007669"/>
    <property type="project" value="UniProtKB-KW"/>
</dbReference>
<dbReference type="SUPFAM" id="SSF47203">
    <property type="entry name" value="Acyl-CoA dehydrogenase C-terminal domain-like"/>
    <property type="match status" value="1"/>
</dbReference>
<dbReference type="SUPFAM" id="SSF56784">
    <property type="entry name" value="HAD-like"/>
    <property type="match status" value="1"/>
</dbReference>
<dbReference type="Gene3D" id="3.40.50.1000">
    <property type="entry name" value="HAD superfamily/HAD-like"/>
    <property type="match status" value="1"/>
</dbReference>
<dbReference type="Proteomes" id="UP001551482">
    <property type="component" value="Unassembled WGS sequence"/>
</dbReference>
<dbReference type="InterPro" id="IPR013107">
    <property type="entry name" value="Acyl-CoA_DH_C"/>
</dbReference>
<dbReference type="Pfam" id="PF08028">
    <property type="entry name" value="Acyl-CoA_dh_2"/>
    <property type="match status" value="1"/>
</dbReference>
<comment type="caution">
    <text evidence="5">The sequence shown here is derived from an EMBL/GenBank/DDBJ whole genome shotgun (WGS) entry which is preliminary data.</text>
</comment>
<dbReference type="InterPro" id="IPR009100">
    <property type="entry name" value="AcylCoA_DH/oxidase_NM_dom_sf"/>
</dbReference>
<dbReference type="InterPro" id="IPR036412">
    <property type="entry name" value="HAD-like_sf"/>
</dbReference>
<evidence type="ECO:0000313" key="5">
    <source>
        <dbReference type="EMBL" id="MEU8131926.1"/>
    </source>
</evidence>
<dbReference type="EMBL" id="JBEZFP010000001">
    <property type="protein sequence ID" value="MEU8131926.1"/>
    <property type="molecule type" value="Genomic_DNA"/>
</dbReference>
<evidence type="ECO:0000256" key="1">
    <source>
        <dbReference type="ARBA" id="ARBA00023002"/>
    </source>
</evidence>
<accession>A0ABV3D857</accession>
<protein>
    <submittedName>
        <fullName evidence="5">HAD-IA family hydrolase</fullName>
    </submittedName>
</protein>
<dbReference type="Gene3D" id="1.20.140.10">
    <property type="entry name" value="Butyryl-CoA Dehydrogenase, subunit A, domain 3"/>
    <property type="match status" value="1"/>
</dbReference>
<feature type="compositionally biased region" description="Gly residues" evidence="2">
    <location>
        <begin position="93"/>
        <end position="114"/>
    </location>
</feature>
<evidence type="ECO:0000259" key="4">
    <source>
        <dbReference type="Pfam" id="PF08028"/>
    </source>
</evidence>
<feature type="domain" description="Acyl-CoA dehydrogenase C-terminal" evidence="4">
    <location>
        <begin position="522"/>
        <end position="650"/>
    </location>
</feature>
<dbReference type="InterPro" id="IPR023214">
    <property type="entry name" value="HAD_sf"/>
</dbReference>
<organism evidence="5 6">
    <name type="scientific">Streptodolium elevatio</name>
    <dbReference type="NCBI Taxonomy" id="3157996"/>
    <lineage>
        <taxon>Bacteria</taxon>
        <taxon>Bacillati</taxon>
        <taxon>Actinomycetota</taxon>
        <taxon>Actinomycetes</taxon>
        <taxon>Kitasatosporales</taxon>
        <taxon>Streptomycetaceae</taxon>
        <taxon>Streptodolium</taxon>
    </lineage>
</organism>
<dbReference type="InterPro" id="IPR046373">
    <property type="entry name" value="Acyl-CoA_Oxase/DH_mid-dom_sf"/>
</dbReference>
<dbReference type="Pfam" id="PF00702">
    <property type="entry name" value="Hydrolase"/>
    <property type="match status" value="1"/>
</dbReference>
<sequence>MAEDPTPGAVKAVVFDVGGVLAHPPGGPMAPPKDFFGPSGADGDHPWHRLERGEITLTDLFRAAMSGEVPGGMPLPPMPPGMPMPPMPPPGAGGPGGPGGPAGFPGGFPGGGPAGMPPLPPPGAPLPPGMPLPPPFTLDDAYLGLARDLAAAGVPLALCTNAVRELEPLWWDLHPWAELFPVIVRSYELGARKPDPRMYHAVLEGLGTSAAETLFVDDSPANIAAAAELGFATVLVAGDHKDVAALVWRAVGLDDPGTVATTPRSPAEAAREAEPTPAVARRNRAEAAAAESPVAVRESPRAADQVLLAVHEFAATLAPRASEIETAGRVPDDVVAGLRATGLLGALFPTHLGGPGMTPYQIVSAIEELAYADASVAWCAAIGIDAGLCAMHWDDEQVRAVFPSPDRLLAAVLPPLGRGRRVAGGYRVSGRWAMASGIQAADHVLCGILAEDDTPSWRVALLDTSAVRVVETWNTTGLRGTGSHDFEVHDAFVARGNTFVFTDPPLRTDPLYATADHLVAKMAGVALGIGRAALDATRDLLLDKTDSMTRQKVGRNPRVQAGFAHAETLVGAARAYVRTTLEDSWATLAAGGTPDRGPGALARRYAFRACREAVQTLYDLAGASAVYTDRTPLDRQLRDIVTASQHIAVQDRMLEAVGDLRLGGEPFSPFL</sequence>
<feature type="region of interest" description="Disordered" evidence="2">
    <location>
        <begin position="83"/>
        <end position="126"/>
    </location>
</feature>
<dbReference type="InterPro" id="IPR036250">
    <property type="entry name" value="AcylCo_DH-like_C"/>
</dbReference>
<keyword evidence="6" id="KW-1185">Reference proteome</keyword>
<feature type="domain" description="Acyl-CoA dehydrogenase/oxidase N-terminal" evidence="3">
    <location>
        <begin position="307"/>
        <end position="389"/>
    </location>
</feature>
<dbReference type="SUPFAM" id="SSF56645">
    <property type="entry name" value="Acyl-CoA dehydrogenase NM domain-like"/>
    <property type="match status" value="1"/>
</dbReference>
<evidence type="ECO:0000313" key="6">
    <source>
        <dbReference type="Proteomes" id="UP001551482"/>
    </source>
</evidence>
<name>A0ABV3D857_9ACTN</name>
<feature type="compositionally biased region" description="Pro residues" evidence="2">
    <location>
        <begin position="83"/>
        <end position="92"/>
    </location>
</feature>
<dbReference type="InterPro" id="IPR052898">
    <property type="entry name" value="ACAD10-like"/>
</dbReference>
<keyword evidence="5" id="KW-0378">Hydrolase</keyword>
<dbReference type="InterPro" id="IPR013786">
    <property type="entry name" value="AcylCoA_DH/ox_N"/>
</dbReference>
<dbReference type="PANTHER" id="PTHR47829:SF1">
    <property type="entry name" value="HAD FAMILY PHOSPHATASE"/>
    <property type="match status" value="1"/>
</dbReference>